<gene>
    <name evidence="2" type="ORF">AmaxDRAFT_1696</name>
</gene>
<dbReference type="EMBL" id="ABYK01000010">
    <property type="protein sequence ID" value="EDZ95426.1"/>
    <property type="molecule type" value="Genomic_DNA"/>
</dbReference>
<evidence type="ECO:0000256" key="1">
    <source>
        <dbReference type="SAM" id="MobiDB-lite"/>
    </source>
</evidence>
<feature type="compositionally biased region" description="Polar residues" evidence="1">
    <location>
        <begin position="1"/>
        <end position="11"/>
    </location>
</feature>
<name>B5VYV4_LIMMA</name>
<comment type="caution">
    <text evidence="2">The sequence shown here is derived from an EMBL/GenBank/DDBJ whole genome shotgun (WGS) entry which is preliminary data.</text>
</comment>
<dbReference type="AlphaFoldDB" id="B5VYV4"/>
<keyword evidence="3" id="KW-1185">Reference proteome</keyword>
<reference evidence="2 3" key="1">
    <citation type="journal article" date="2011" name="Appl. Environ. Microbiol.">
        <title>Contribution of a Sodium Ion Gradient to Energy Conservation during Fermentation in the Cyanobacterium Arthrospira (Spirulina) maxima CS-328.</title>
        <authorList>
            <person name="Carrieri D."/>
            <person name="Ananyev G."/>
            <person name="Lenz O."/>
            <person name="Bryant D.A."/>
            <person name="Dismukes G.C."/>
        </authorList>
    </citation>
    <scope>NUCLEOTIDE SEQUENCE [LARGE SCALE GENOMIC DNA]</scope>
    <source>
        <strain evidence="2 3">CS-328</strain>
    </source>
</reference>
<evidence type="ECO:0000313" key="3">
    <source>
        <dbReference type="Proteomes" id="UP000004061"/>
    </source>
</evidence>
<organism evidence="2 3">
    <name type="scientific">Limnospira maxima CS-328</name>
    <dbReference type="NCBI Taxonomy" id="513049"/>
    <lineage>
        <taxon>Bacteria</taxon>
        <taxon>Bacillati</taxon>
        <taxon>Cyanobacteriota</taxon>
        <taxon>Cyanophyceae</taxon>
        <taxon>Oscillatoriophycideae</taxon>
        <taxon>Oscillatoriales</taxon>
        <taxon>Sirenicapillariaceae</taxon>
        <taxon>Limnospira</taxon>
    </lineage>
</organism>
<protein>
    <submittedName>
        <fullName evidence="2">Uncharacterized protein</fullName>
    </submittedName>
</protein>
<dbReference type="Proteomes" id="UP000004061">
    <property type="component" value="Unassembled WGS sequence"/>
</dbReference>
<sequence>MVSKLGLNNHQNLHHEHPHFSRNYQDNTTMNIDILNRPIVQDILVDSNTMENIDQYPINILHNIALAETVS</sequence>
<proteinExistence type="predicted"/>
<accession>B5VYV4</accession>
<feature type="region of interest" description="Disordered" evidence="1">
    <location>
        <begin position="1"/>
        <end position="24"/>
    </location>
</feature>
<evidence type="ECO:0000313" key="2">
    <source>
        <dbReference type="EMBL" id="EDZ95426.1"/>
    </source>
</evidence>